<evidence type="ECO:0000313" key="2">
    <source>
        <dbReference type="EMBL" id="KAH6611563.1"/>
    </source>
</evidence>
<evidence type="ECO:0000313" key="3">
    <source>
        <dbReference type="Proteomes" id="UP000827724"/>
    </source>
</evidence>
<dbReference type="InterPro" id="IPR009097">
    <property type="entry name" value="Cyclic_Pdiesterase"/>
</dbReference>
<dbReference type="Gene3D" id="3.90.1140.10">
    <property type="entry name" value="Cyclic phosphodiesterase"/>
    <property type="match status" value="1"/>
</dbReference>
<dbReference type="Pfam" id="PF08975">
    <property type="entry name" value="2H-phosphodiest"/>
    <property type="match status" value="1"/>
</dbReference>
<dbReference type="AlphaFoldDB" id="A0A9P8QZB7"/>
<comment type="caution">
    <text evidence="2">The sequence shown here is derived from an EMBL/GenBank/DDBJ whole genome shotgun (WGS) entry which is preliminary data.</text>
</comment>
<proteinExistence type="predicted"/>
<gene>
    <name evidence="2" type="ORF">Trco_001583</name>
</gene>
<sequence>MAHSRLQDVGQAAGAIPETVVGPAVQDVELEASQHGNFPRWIGQKFTPGGALLPFPGNTVICHLAQDSPLFQALLGLYDSLKGQSFASLYALLPPTSWHMTVFEGISDKLRRPGMWPAGLPPGAPLEDCTAFVHSRLEEFDLGDDAPFRMRIEGFEPLLDGIALKVVPADGPEERRLRGLRDRISERLLTRHPGHEGYSFHISLSYMLRFLGEEDHRNISSYLEGWRSKLPDTFELGAPEFCVFDDMFAFRRLFYLAKRSRAR</sequence>
<name>A0A9P8QZB7_9HYPO</name>
<evidence type="ECO:0000259" key="1">
    <source>
        <dbReference type="Pfam" id="PF08975"/>
    </source>
</evidence>
<reference evidence="2" key="1">
    <citation type="submission" date="2021-08" db="EMBL/GenBank/DDBJ databases">
        <title>Chromosome-Level Trichoderma cornu-damae using Hi-C Data.</title>
        <authorList>
            <person name="Kim C.S."/>
        </authorList>
    </citation>
    <scope>NUCLEOTIDE SEQUENCE</scope>
    <source>
        <strain evidence="2">KA19-0412C</strain>
    </source>
</reference>
<dbReference type="SUPFAM" id="SSF55144">
    <property type="entry name" value="LigT-like"/>
    <property type="match status" value="1"/>
</dbReference>
<keyword evidence="3" id="KW-1185">Reference proteome</keyword>
<dbReference type="Proteomes" id="UP000827724">
    <property type="component" value="Unassembled WGS sequence"/>
</dbReference>
<dbReference type="InterPro" id="IPR015069">
    <property type="entry name" value="2H-PEstase_DUF1868"/>
</dbReference>
<protein>
    <recommendedName>
        <fullName evidence="1">DUF1868 domain-containing protein</fullName>
    </recommendedName>
</protein>
<organism evidence="2 3">
    <name type="scientific">Trichoderma cornu-damae</name>
    <dbReference type="NCBI Taxonomy" id="654480"/>
    <lineage>
        <taxon>Eukaryota</taxon>
        <taxon>Fungi</taxon>
        <taxon>Dikarya</taxon>
        <taxon>Ascomycota</taxon>
        <taxon>Pezizomycotina</taxon>
        <taxon>Sordariomycetes</taxon>
        <taxon>Hypocreomycetidae</taxon>
        <taxon>Hypocreales</taxon>
        <taxon>Hypocreaceae</taxon>
        <taxon>Trichoderma</taxon>
    </lineage>
</organism>
<feature type="domain" description="DUF1868" evidence="1">
    <location>
        <begin position="45"/>
        <end position="157"/>
    </location>
</feature>
<accession>A0A9P8QZB7</accession>
<dbReference type="OrthoDB" id="2877829at2759"/>
<dbReference type="EMBL" id="JAIWOZ010000001">
    <property type="protein sequence ID" value="KAH6611563.1"/>
    <property type="molecule type" value="Genomic_DNA"/>
</dbReference>